<dbReference type="GO" id="GO:0008061">
    <property type="term" value="F:chitin binding"/>
    <property type="evidence" value="ECO:0007669"/>
    <property type="project" value="UniProtKB-KW"/>
</dbReference>
<feature type="signal peptide" evidence="12">
    <location>
        <begin position="1"/>
        <end position="19"/>
    </location>
</feature>
<evidence type="ECO:0000256" key="2">
    <source>
        <dbReference type="ARBA" id="ARBA00012729"/>
    </source>
</evidence>
<evidence type="ECO:0000256" key="8">
    <source>
        <dbReference type="ARBA" id="ARBA00023326"/>
    </source>
</evidence>
<dbReference type="OrthoDB" id="6020543at2759"/>
<evidence type="ECO:0000256" key="6">
    <source>
        <dbReference type="ARBA" id="ARBA00023277"/>
    </source>
</evidence>
<dbReference type="Gene3D" id="3.20.20.80">
    <property type="entry name" value="Glycosidases"/>
    <property type="match status" value="1"/>
</dbReference>
<dbReference type="GO" id="GO:0006032">
    <property type="term" value="P:chitin catabolic process"/>
    <property type="evidence" value="ECO:0007669"/>
    <property type="project" value="UniProtKB-KW"/>
</dbReference>
<dbReference type="PANTHER" id="PTHR45708">
    <property type="entry name" value="ENDOCHITINASE"/>
    <property type="match status" value="1"/>
</dbReference>
<gene>
    <name evidence="14" type="ORF">OIDMADRAFT_103522</name>
</gene>
<accession>A0A0C3DK86</accession>
<dbReference type="InterPro" id="IPR017853">
    <property type="entry name" value="GH"/>
</dbReference>
<dbReference type="HOGENOM" id="CLU_007818_1_0_1"/>
<protein>
    <recommendedName>
        <fullName evidence="2">chitinase</fullName>
        <ecNumber evidence="2">3.2.1.14</ecNumber>
    </recommendedName>
</protein>
<keyword evidence="6" id="KW-0119">Carbohydrate metabolism</keyword>
<dbReference type="Proteomes" id="UP000054321">
    <property type="component" value="Unassembled WGS sequence"/>
</dbReference>
<dbReference type="GO" id="GO:0005576">
    <property type="term" value="C:extracellular region"/>
    <property type="evidence" value="ECO:0007669"/>
    <property type="project" value="TreeGrafter"/>
</dbReference>
<dbReference type="InterPro" id="IPR001579">
    <property type="entry name" value="Glyco_hydro_18_chit_AS"/>
</dbReference>
<dbReference type="FunFam" id="3.20.20.80:FF:000145">
    <property type="entry name" value="Class III chitinase, putative"/>
    <property type="match status" value="1"/>
</dbReference>
<reference evidence="15" key="2">
    <citation type="submission" date="2015-01" db="EMBL/GenBank/DDBJ databases">
        <title>Evolutionary Origins and Diversification of the Mycorrhizal Mutualists.</title>
        <authorList>
            <consortium name="DOE Joint Genome Institute"/>
            <consortium name="Mycorrhizal Genomics Consortium"/>
            <person name="Kohler A."/>
            <person name="Kuo A."/>
            <person name="Nagy L.G."/>
            <person name="Floudas D."/>
            <person name="Copeland A."/>
            <person name="Barry K.W."/>
            <person name="Cichocki N."/>
            <person name="Veneault-Fourrey C."/>
            <person name="LaButti K."/>
            <person name="Lindquist E.A."/>
            <person name="Lipzen A."/>
            <person name="Lundell T."/>
            <person name="Morin E."/>
            <person name="Murat C."/>
            <person name="Riley R."/>
            <person name="Ohm R."/>
            <person name="Sun H."/>
            <person name="Tunlid A."/>
            <person name="Henrissat B."/>
            <person name="Grigoriev I.V."/>
            <person name="Hibbett D.S."/>
            <person name="Martin F."/>
        </authorList>
    </citation>
    <scope>NUCLEOTIDE SEQUENCE [LARGE SCALE GENOMIC DNA]</scope>
    <source>
        <strain evidence="15">Zn</strain>
    </source>
</reference>
<keyword evidence="12" id="KW-0732">Signal</keyword>
<sequence>MHLITALFSAAGLLPLALAGADVSASSNIAVYWGQNSYDQSSGPLEQQRLSYYCANSELDIIPLAFLITISNPELNFANAGNNCTAISGSNLFYCPQLEADIAECQSTYGKTILLSIGGATYSEGGFSSSSAAVTAANNIWSIFGPAGSDSSIPRPFGTSVVDGFDFDFESTVSNMPAFGNQLRSLMNADTSKTYYLSAAPQCPYPDAADGPMLDDSVSFDFVWVQFYNNYCGLQSYVEGSSTQNNFDFNTWDTWAKETSANKNVKVFLGIPANQGAAGSGYESGSTLANIITYSKTFSSFGGVMMWDMSQLWANSGFLDAVSADLGGSSSKREASKTTLRRAKRATA</sequence>
<dbReference type="InterPro" id="IPR050542">
    <property type="entry name" value="Glycosyl_Hydrlase18_Chitinase"/>
</dbReference>
<keyword evidence="7 10" id="KW-0326">Glycosidase</keyword>
<comment type="catalytic activity">
    <reaction evidence="1">
        <text>Random endo-hydrolysis of N-acetyl-beta-D-glucosaminide (1-&gt;4)-beta-linkages in chitin and chitodextrins.</text>
        <dbReference type="EC" id="3.2.1.14"/>
    </reaction>
</comment>
<dbReference type="SUPFAM" id="SSF51445">
    <property type="entry name" value="(Trans)glycosidases"/>
    <property type="match status" value="1"/>
</dbReference>
<evidence type="ECO:0000256" key="5">
    <source>
        <dbReference type="ARBA" id="ARBA00023024"/>
    </source>
</evidence>
<evidence type="ECO:0000259" key="13">
    <source>
        <dbReference type="PROSITE" id="PS51910"/>
    </source>
</evidence>
<organism evidence="14 15">
    <name type="scientific">Oidiodendron maius (strain Zn)</name>
    <dbReference type="NCBI Taxonomy" id="913774"/>
    <lineage>
        <taxon>Eukaryota</taxon>
        <taxon>Fungi</taxon>
        <taxon>Dikarya</taxon>
        <taxon>Ascomycota</taxon>
        <taxon>Pezizomycotina</taxon>
        <taxon>Leotiomycetes</taxon>
        <taxon>Leotiomycetes incertae sedis</taxon>
        <taxon>Myxotrichaceae</taxon>
        <taxon>Oidiodendron</taxon>
    </lineage>
</organism>
<evidence type="ECO:0000256" key="7">
    <source>
        <dbReference type="ARBA" id="ARBA00023295"/>
    </source>
</evidence>
<keyword evidence="5" id="KW-0146">Chitin degradation</keyword>
<dbReference type="GO" id="GO:0008843">
    <property type="term" value="F:endochitinase activity"/>
    <property type="evidence" value="ECO:0007669"/>
    <property type="project" value="UniProtKB-EC"/>
</dbReference>
<feature type="chain" id="PRO_5002163317" description="chitinase" evidence="12">
    <location>
        <begin position="20"/>
        <end position="348"/>
    </location>
</feature>
<evidence type="ECO:0000256" key="10">
    <source>
        <dbReference type="RuleBase" id="RU000489"/>
    </source>
</evidence>
<dbReference type="InterPro" id="IPR045321">
    <property type="entry name" value="Cts1-like"/>
</dbReference>
<dbReference type="PROSITE" id="PS01095">
    <property type="entry name" value="GH18_1"/>
    <property type="match status" value="1"/>
</dbReference>
<dbReference type="InterPro" id="IPR001223">
    <property type="entry name" value="Glyco_hydro18_cat"/>
</dbReference>
<keyword evidence="3" id="KW-0147">Chitin-binding</keyword>
<dbReference type="Pfam" id="PF00704">
    <property type="entry name" value="Glyco_hydro_18"/>
    <property type="match status" value="1"/>
</dbReference>
<dbReference type="EC" id="3.2.1.14" evidence="2"/>
<keyword evidence="4 10" id="KW-0378">Hydrolase</keyword>
<dbReference type="InParanoid" id="A0A0C3DK86"/>
<evidence type="ECO:0000256" key="3">
    <source>
        <dbReference type="ARBA" id="ARBA00022669"/>
    </source>
</evidence>
<dbReference type="PROSITE" id="PS51910">
    <property type="entry name" value="GH18_2"/>
    <property type="match status" value="1"/>
</dbReference>
<dbReference type="CDD" id="cd02877">
    <property type="entry name" value="GH18_hevamine_XipI_class_III"/>
    <property type="match status" value="1"/>
</dbReference>
<name>A0A0C3DK86_OIDMZ</name>
<evidence type="ECO:0000256" key="9">
    <source>
        <dbReference type="ARBA" id="ARBA00025727"/>
    </source>
</evidence>
<feature type="domain" description="GH18" evidence="13">
    <location>
        <begin position="27"/>
        <end position="329"/>
    </location>
</feature>
<dbReference type="FunCoup" id="A0A0C3DK86">
    <property type="interactions" value="185"/>
</dbReference>
<evidence type="ECO:0000256" key="11">
    <source>
        <dbReference type="SAM" id="MobiDB-lite"/>
    </source>
</evidence>
<feature type="region of interest" description="Disordered" evidence="11">
    <location>
        <begin position="327"/>
        <end position="348"/>
    </location>
</feature>
<keyword evidence="15" id="KW-1185">Reference proteome</keyword>
<comment type="similarity">
    <text evidence="9">Belongs to the glycosyl hydrolase 18 family. Chitinase class III subfamily.</text>
</comment>
<keyword evidence="8" id="KW-0624">Polysaccharide degradation</keyword>
<dbReference type="PANTHER" id="PTHR45708:SF49">
    <property type="entry name" value="ENDOCHITINASE"/>
    <property type="match status" value="1"/>
</dbReference>
<evidence type="ECO:0000256" key="12">
    <source>
        <dbReference type="SAM" id="SignalP"/>
    </source>
</evidence>
<evidence type="ECO:0000313" key="15">
    <source>
        <dbReference type="Proteomes" id="UP000054321"/>
    </source>
</evidence>
<evidence type="ECO:0000256" key="1">
    <source>
        <dbReference type="ARBA" id="ARBA00000822"/>
    </source>
</evidence>
<dbReference type="AlphaFoldDB" id="A0A0C3DK86"/>
<evidence type="ECO:0000256" key="4">
    <source>
        <dbReference type="ARBA" id="ARBA00022801"/>
    </source>
</evidence>
<dbReference type="STRING" id="913774.A0A0C3DK86"/>
<dbReference type="GO" id="GO:0000272">
    <property type="term" value="P:polysaccharide catabolic process"/>
    <property type="evidence" value="ECO:0007669"/>
    <property type="project" value="UniProtKB-KW"/>
</dbReference>
<dbReference type="EMBL" id="KN832875">
    <property type="protein sequence ID" value="KIN02393.1"/>
    <property type="molecule type" value="Genomic_DNA"/>
</dbReference>
<evidence type="ECO:0000313" key="14">
    <source>
        <dbReference type="EMBL" id="KIN02393.1"/>
    </source>
</evidence>
<reference evidence="14 15" key="1">
    <citation type="submission" date="2014-04" db="EMBL/GenBank/DDBJ databases">
        <authorList>
            <consortium name="DOE Joint Genome Institute"/>
            <person name="Kuo A."/>
            <person name="Martino E."/>
            <person name="Perotto S."/>
            <person name="Kohler A."/>
            <person name="Nagy L.G."/>
            <person name="Floudas D."/>
            <person name="Copeland A."/>
            <person name="Barry K.W."/>
            <person name="Cichocki N."/>
            <person name="Veneault-Fourrey C."/>
            <person name="LaButti K."/>
            <person name="Lindquist E.A."/>
            <person name="Lipzen A."/>
            <person name="Lundell T."/>
            <person name="Morin E."/>
            <person name="Murat C."/>
            <person name="Sun H."/>
            <person name="Tunlid A."/>
            <person name="Henrissat B."/>
            <person name="Grigoriev I.V."/>
            <person name="Hibbett D.S."/>
            <person name="Martin F."/>
            <person name="Nordberg H.P."/>
            <person name="Cantor M.N."/>
            <person name="Hua S.X."/>
        </authorList>
    </citation>
    <scope>NUCLEOTIDE SEQUENCE [LARGE SCALE GENOMIC DNA]</scope>
    <source>
        <strain evidence="14 15">Zn</strain>
    </source>
</reference>
<proteinExistence type="inferred from homology"/>
<feature type="compositionally biased region" description="Basic residues" evidence="11">
    <location>
        <begin position="339"/>
        <end position="348"/>
    </location>
</feature>